<evidence type="ECO:0000313" key="2">
    <source>
        <dbReference type="EMBL" id="RMB07805.1"/>
    </source>
</evidence>
<feature type="transmembrane region" description="Helical" evidence="1">
    <location>
        <begin position="19"/>
        <end position="40"/>
    </location>
</feature>
<dbReference type="EMBL" id="REFR01000011">
    <property type="protein sequence ID" value="RMB07805.1"/>
    <property type="molecule type" value="Genomic_DNA"/>
</dbReference>
<keyword evidence="3" id="KW-1185">Reference proteome</keyword>
<sequence>MDDGPGGHALDRLRMMGLIALYGALSVFSILLIFAAFRLWPAIGEGFKVPLIALSGAVSTLIAGQSSYRLYTHLKRREYLHDHHVPLAPFASIAVTLLIASWVFRGL</sequence>
<proteinExistence type="predicted"/>
<accession>A0A3M0CFN4</accession>
<gene>
    <name evidence="2" type="ORF">BXY39_1896</name>
</gene>
<dbReference type="Proteomes" id="UP000271227">
    <property type="component" value="Unassembled WGS sequence"/>
</dbReference>
<keyword evidence="1" id="KW-1133">Transmembrane helix</keyword>
<protein>
    <recommendedName>
        <fullName evidence="4">DUF202 domain-containing protein</fullName>
    </recommendedName>
</protein>
<dbReference type="InParanoid" id="A0A3M0CFN4"/>
<comment type="caution">
    <text evidence="2">The sequence shown here is derived from an EMBL/GenBank/DDBJ whole genome shotgun (WGS) entry which is preliminary data.</text>
</comment>
<dbReference type="RefSeq" id="WP_121938593.1">
    <property type="nucleotide sequence ID" value="NZ_REFR01000011.1"/>
</dbReference>
<feature type="transmembrane region" description="Helical" evidence="1">
    <location>
        <begin position="85"/>
        <end position="104"/>
    </location>
</feature>
<feature type="transmembrane region" description="Helical" evidence="1">
    <location>
        <begin position="46"/>
        <end position="64"/>
    </location>
</feature>
<evidence type="ECO:0000313" key="3">
    <source>
        <dbReference type="Proteomes" id="UP000271227"/>
    </source>
</evidence>
<dbReference type="AlphaFoldDB" id="A0A3M0CFN4"/>
<keyword evidence="1" id="KW-0812">Transmembrane</keyword>
<reference evidence="2 3" key="1">
    <citation type="submission" date="2018-10" db="EMBL/GenBank/DDBJ databases">
        <title>Genomic Encyclopedia of Archaeal and Bacterial Type Strains, Phase II (KMG-II): from individual species to whole genera.</title>
        <authorList>
            <person name="Goeker M."/>
        </authorList>
    </citation>
    <scope>NUCLEOTIDE SEQUENCE [LARGE SCALE GENOMIC DNA]</scope>
    <source>
        <strain evidence="2 3">DSM 25217</strain>
    </source>
</reference>
<name>A0A3M0CFN4_9PROT</name>
<evidence type="ECO:0008006" key="4">
    <source>
        <dbReference type="Google" id="ProtNLM"/>
    </source>
</evidence>
<organism evidence="2 3">
    <name type="scientific">Eilatimonas milleporae</name>
    <dbReference type="NCBI Taxonomy" id="911205"/>
    <lineage>
        <taxon>Bacteria</taxon>
        <taxon>Pseudomonadati</taxon>
        <taxon>Pseudomonadota</taxon>
        <taxon>Alphaproteobacteria</taxon>
        <taxon>Kordiimonadales</taxon>
        <taxon>Kordiimonadaceae</taxon>
        <taxon>Eilatimonas</taxon>
    </lineage>
</organism>
<keyword evidence="1" id="KW-0472">Membrane</keyword>
<evidence type="ECO:0000256" key="1">
    <source>
        <dbReference type="SAM" id="Phobius"/>
    </source>
</evidence>